<dbReference type="CDD" id="cd14498">
    <property type="entry name" value="DSP"/>
    <property type="match status" value="1"/>
</dbReference>
<accession>A0A914N0B2</accession>
<dbReference type="InterPro" id="IPR000340">
    <property type="entry name" value="Dual-sp_phosphatase_cat-dom"/>
</dbReference>
<feature type="region of interest" description="Disordered" evidence="5">
    <location>
        <begin position="625"/>
        <end position="708"/>
    </location>
</feature>
<feature type="compositionally biased region" description="Polar residues" evidence="5">
    <location>
        <begin position="336"/>
        <end position="358"/>
    </location>
</feature>
<keyword evidence="3" id="KW-0378">Hydrolase</keyword>
<feature type="region of interest" description="Disordered" evidence="5">
    <location>
        <begin position="186"/>
        <end position="212"/>
    </location>
</feature>
<feature type="region of interest" description="Disordered" evidence="5">
    <location>
        <begin position="42"/>
        <end position="61"/>
    </location>
</feature>
<proteinExistence type="inferred from homology"/>
<evidence type="ECO:0000256" key="1">
    <source>
        <dbReference type="ARBA" id="ARBA00008601"/>
    </source>
</evidence>
<name>A0A914N0B2_MELIC</name>
<evidence type="ECO:0000256" key="3">
    <source>
        <dbReference type="ARBA" id="ARBA00022801"/>
    </source>
</evidence>
<evidence type="ECO:0000256" key="5">
    <source>
        <dbReference type="SAM" id="MobiDB-lite"/>
    </source>
</evidence>
<evidence type="ECO:0000259" key="6">
    <source>
        <dbReference type="PROSITE" id="PS50056"/>
    </source>
</evidence>
<dbReference type="WBParaSite" id="Minc3s02638g30982">
    <property type="protein sequence ID" value="Minc3s02638g30982"/>
    <property type="gene ID" value="Minc3s02638g30982"/>
</dbReference>
<organism evidence="7 8">
    <name type="scientific">Meloidogyne incognita</name>
    <name type="common">Southern root-knot nematode worm</name>
    <name type="synonym">Oxyuris incognita</name>
    <dbReference type="NCBI Taxonomy" id="6306"/>
    <lineage>
        <taxon>Eukaryota</taxon>
        <taxon>Metazoa</taxon>
        <taxon>Ecdysozoa</taxon>
        <taxon>Nematoda</taxon>
        <taxon>Chromadorea</taxon>
        <taxon>Rhabditida</taxon>
        <taxon>Tylenchina</taxon>
        <taxon>Tylenchomorpha</taxon>
        <taxon>Tylenchoidea</taxon>
        <taxon>Meloidogynidae</taxon>
        <taxon>Meloidogyninae</taxon>
        <taxon>Meloidogyne</taxon>
        <taxon>Meloidogyne incognita group</taxon>
    </lineage>
</organism>
<feature type="compositionally biased region" description="Polar residues" evidence="5">
    <location>
        <begin position="43"/>
        <end position="61"/>
    </location>
</feature>
<protein>
    <recommendedName>
        <fullName evidence="2">protein-tyrosine-phosphatase</fullName>
        <ecNumber evidence="2">3.1.3.48</ecNumber>
    </recommendedName>
</protein>
<dbReference type="EC" id="3.1.3.48" evidence="2"/>
<dbReference type="Proteomes" id="UP000887563">
    <property type="component" value="Unplaced"/>
</dbReference>
<evidence type="ECO:0000256" key="2">
    <source>
        <dbReference type="ARBA" id="ARBA00013064"/>
    </source>
</evidence>
<dbReference type="Gene3D" id="3.90.190.10">
    <property type="entry name" value="Protein tyrosine phosphatase superfamily"/>
    <property type="match status" value="1"/>
</dbReference>
<feature type="compositionally biased region" description="Polar residues" evidence="5">
    <location>
        <begin position="407"/>
        <end position="418"/>
    </location>
</feature>
<dbReference type="InterPro" id="IPR020422">
    <property type="entry name" value="TYR_PHOSPHATASE_DUAL_dom"/>
</dbReference>
<feature type="compositionally biased region" description="Basic and acidic residues" evidence="5">
    <location>
        <begin position="1"/>
        <end position="15"/>
    </location>
</feature>
<feature type="region of interest" description="Disordered" evidence="5">
    <location>
        <begin position="391"/>
        <end position="418"/>
    </location>
</feature>
<reference evidence="8" key="1">
    <citation type="submission" date="2022-11" db="UniProtKB">
        <authorList>
            <consortium name="WormBaseParasite"/>
        </authorList>
    </citation>
    <scope>IDENTIFICATION</scope>
</reference>
<evidence type="ECO:0000313" key="8">
    <source>
        <dbReference type="WBParaSite" id="Minc3s02638g30982"/>
    </source>
</evidence>
<sequence length="708" mass="77608">MRGGDDRILSRHLASDRSTGSFRGNSENFGFGGNTFFDGLHPNRNSMGNSSLRRSMPSVNNDNEKILNTKEERGDKQQLNTNNRHASFCLETESSERKVVDGLGALAFGGGNKKENNKSEKIRCTSAHSFSSLTPSSSSAVFTTDFSDHSNAAPALDTKQIEFFLSKREDSLTTITTTLSDEMDNLNESQSKQTNPSTNIHQQRSVDQPFTSPLSSISTVKTSGGGGNNILKNSQKIFRSADTRSSIFSVSSSLDSTKEEKIISNFEHTKTSNRVVVLPKPSYNNQLTRPSLYPETSNVLLTNEEEKLIESSGRSCSAEHQRIGSTSPLDRRPSMDLNNRKPSNSNRDNNPTESTTTNLHLSSWHSVSDFQNINKINKNTNKDLLKTITSTNSINNQSNNNEIWRSPPTTNRPQSQSGIRRSNYLGAIVWQVDETVYCGGIEAALNQNLLCRLNIEYIVDLSGHEDDPALVNTRPRSEYPCLCPKRTAHSRMTMSIKIKDDSHQQMLNRDTRPSINETKAQALEREEIIHYFETLIDLIRKARISQKKVLIHSLRGRNRAPAFVAAYLMHCNRVTRVRAINKITKMMSSNRPGICISDTLQKALMHGTLSPVDGTLSPVDGTTFPVDGTTSPVDGTLSPVDGTLSPVDGTTFPVDGTTSPVDGTLSPVDGTLSPVDGTTYPVDGTTSPVDGTLSPVDGTLSPVGDSSS</sequence>
<dbReference type="GO" id="GO:0043409">
    <property type="term" value="P:negative regulation of MAPK cascade"/>
    <property type="evidence" value="ECO:0007669"/>
    <property type="project" value="TreeGrafter"/>
</dbReference>
<dbReference type="InterPro" id="IPR000387">
    <property type="entry name" value="Tyr_Pase_dom"/>
</dbReference>
<comment type="similarity">
    <text evidence="1">Belongs to the protein-tyrosine phosphatase family. Non-receptor class dual specificity subfamily.</text>
</comment>
<evidence type="ECO:0000313" key="7">
    <source>
        <dbReference type="Proteomes" id="UP000887563"/>
    </source>
</evidence>
<dbReference type="SMART" id="SM00195">
    <property type="entry name" value="DSPc"/>
    <property type="match status" value="1"/>
</dbReference>
<feature type="compositionally biased region" description="Low complexity" evidence="5">
    <location>
        <begin position="391"/>
        <end position="403"/>
    </location>
</feature>
<dbReference type="SUPFAM" id="SSF52799">
    <property type="entry name" value="(Phosphotyrosine protein) phosphatases II"/>
    <property type="match status" value="1"/>
</dbReference>
<dbReference type="PANTHER" id="PTHR10159">
    <property type="entry name" value="DUAL SPECIFICITY PROTEIN PHOSPHATASE"/>
    <property type="match status" value="1"/>
</dbReference>
<keyword evidence="7" id="KW-1185">Reference proteome</keyword>
<dbReference type="GO" id="GO:0005737">
    <property type="term" value="C:cytoplasm"/>
    <property type="evidence" value="ECO:0007669"/>
    <property type="project" value="TreeGrafter"/>
</dbReference>
<dbReference type="AlphaFoldDB" id="A0A914N0B2"/>
<dbReference type="PANTHER" id="PTHR10159:SF529">
    <property type="entry name" value="TYROSINE-PROTEIN PHOSPHATASE DOMAIN-CONTAINING PROTEIN"/>
    <property type="match status" value="1"/>
</dbReference>
<dbReference type="PROSITE" id="PS50056">
    <property type="entry name" value="TYR_PHOSPHATASE_2"/>
    <property type="match status" value="1"/>
</dbReference>
<keyword evidence="4" id="KW-0904">Protein phosphatase</keyword>
<feature type="domain" description="Tyrosine specific protein phosphatases" evidence="6">
    <location>
        <begin position="533"/>
        <end position="602"/>
    </location>
</feature>
<feature type="region of interest" description="Disordered" evidence="5">
    <location>
        <begin position="1"/>
        <end position="26"/>
    </location>
</feature>
<dbReference type="GO" id="GO:0004725">
    <property type="term" value="F:protein tyrosine phosphatase activity"/>
    <property type="evidence" value="ECO:0007669"/>
    <property type="project" value="UniProtKB-EC"/>
</dbReference>
<feature type="region of interest" description="Disordered" evidence="5">
    <location>
        <begin position="310"/>
        <end position="358"/>
    </location>
</feature>
<evidence type="ECO:0000256" key="4">
    <source>
        <dbReference type="ARBA" id="ARBA00022912"/>
    </source>
</evidence>
<dbReference type="Pfam" id="PF00782">
    <property type="entry name" value="DSPc"/>
    <property type="match status" value="1"/>
</dbReference>
<dbReference type="InterPro" id="IPR029021">
    <property type="entry name" value="Prot-tyrosine_phosphatase-like"/>
</dbReference>